<evidence type="ECO:0000256" key="1">
    <source>
        <dbReference type="SAM" id="Coils"/>
    </source>
</evidence>
<feature type="coiled-coil region" evidence="1">
    <location>
        <begin position="49"/>
        <end position="77"/>
    </location>
</feature>
<proteinExistence type="predicted"/>
<organism evidence="2">
    <name type="scientific">uncultured Caudovirales phage</name>
    <dbReference type="NCBI Taxonomy" id="2100421"/>
    <lineage>
        <taxon>Viruses</taxon>
        <taxon>Duplodnaviria</taxon>
        <taxon>Heunggongvirae</taxon>
        <taxon>Uroviricota</taxon>
        <taxon>Caudoviricetes</taxon>
        <taxon>Peduoviridae</taxon>
        <taxon>Maltschvirus</taxon>
        <taxon>Maltschvirus maltsch</taxon>
    </lineage>
</organism>
<protein>
    <submittedName>
        <fullName evidence="2">Uncharacterized protein</fullName>
    </submittedName>
</protein>
<dbReference type="EMBL" id="LR796526">
    <property type="protein sequence ID" value="CAB4149890.1"/>
    <property type="molecule type" value="Genomic_DNA"/>
</dbReference>
<sequence>MSLEIAIAENTAALRELIAQLAKGLPTSAAQITAVVKEAEDTSEADAAAAAAAKKAKDAKEAKAKKAQEAADAAADVTLDPKDDGAGAVDLDAVIAVTLALGKAGKRPQLVELLEAYGVAKSSLLHKNDYAGFHAKATELLGE</sequence>
<evidence type="ECO:0000313" key="2">
    <source>
        <dbReference type="EMBL" id="CAB4149890.1"/>
    </source>
</evidence>
<accession>A0A6J5MY35</accession>
<reference evidence="2" key="1">
    <citation type="submission" date="2020-04" db="EMBL/GenBank/DDBJ databases">
        <authorList>
            <person name="Chiriac C."/>
            <person name="Salcher M."/>
            <person name="Ghai R."/>
            <person name="Kavagutti S V."/>
        </authorList>
    </citation>
    <scope>NUCLEOTIDE SEQUENCE</scope>
</reference>
<gene>
    <name evidence="2" type="ORF">UFOVP555_46</name>
</gene>
<keyword evidence="1" id="KW-0175">Coiled coil</keyword>
<name>A0A6J5MY35_9CAUD</name>